<evidence type="ECO:0000313" key="3">
    <source>
        <dbReference type="Proteomes" id="UP000094527"/>
    </source>
</evidence>
<name>A0A1D2NGM8_ORCCI</name>
<feature type="compositionally biased region" description="Polar residues" evidence="1">
    <location>
        <begin position="1"/>
        <end position="16"/>
    </location>
</feature>
<comment type="caution">
    <text evidence="2">The sequence shown here is derived from an EMBL/GenBank/DDBJ whole genome shotgun (WGS) entry which is preliminary data.</text>
</comment>
<keyword evidence="3" id="KW-1185">Reference proteome</keyword>
<reference evidence="2 3" key="1">
    <citation type="journal article" date="2016" name="Genome Biol. Evol.">
        <title>Gene Family Evolution Reflects Adaptation to Soil Environmental Stressors in the Genome of the Collembolan Orchesella cincta.</title>
        <authorList>
            <person name="Faddeeva-Vakhrusheva A."/>
            <person name="Derks M.F."/>
            <person name="Anvar S.Y."/>
            <person name="Agamennone V."/>
            <person name="Suring W."/>
            <person name="Smit S."/>
            <person name="van Straalen N.M."/>
            <person name="Roelofs D."/>
        </authorList>
    </citation>
    <scope>NUCLEOTIDE SEQUENCE [LARGE SCALE GENOMIC DNA]</scope>
    <source>
        <tissue evidence="2">Mixed pool</tissue>
    </source>
</reference>
<dbReference type="AlphaFoldDB" id="A0A1D2NGM8"/>
<feature type="region of interest" description="Disordered" evidence="1">
    <location>
        <begin position="1"/>
        <end position="27"/>
    </location>
</feature>
<feature type="compositionally biased region" description="Polar residues" evidence="1">
    <location>
        <begin position="147"/>
        <end position="160"/>
    </location>
</feature>
<accession>A0A1D2NGM8</accession>
<evidence type="ECO:0000313" key="2">
    <source>
        <dbReference type="EMBL" id="ODN04116.1"/>
    </source>
</evidence>
<sequence>MANQQFGNGQSQSPMSTMVPDGHCPPPTTVNMQQTSAFNLFMMGHGRANVQLGFPAPQGLMDYYGNVNGGMVASQQPQQQQIPVEFATAAGNTPSAYKSGVKPGSSASGSEVGEAPGIRMTRSKSKAVTFAYPPLSDAAPNGKSPLGNGNSDGGKSSTTSDQELFQNCNLLTSSLFDIYLPIFSFNSMFAIISTTSYMKKITSDVIVS</sequence>
<gene>
    <name evidence="2" type="ORF">Ocin01_02594</name>
</gene>
<proteinExistence type="predicted"/>
<feature type="region of interest" description="Disordered" evidence="1">
    <location>
        <begin position="95"/>
        <end position="119"/>
    </location>
</feature>
<protein>
    <submittedName>
        <fullName evidence="2">4-hydroxy-3-methylbut-2-enyl diphosphate reductase</fullName>
    </submittedName>
</protein>
<dbReference type="EMBL" id="LJIJ01000055">
    <property type="protein sequence ID" value="ODN04116.1"/>
    <property type="molecule type" value="Genomic_DNA"/>
</dbReference>
<organism evidence="2 3">
    <name type="scientific">Orchesella cincta</name>
    <name type="common">Springtail</name>
    <name type="synonym">Podura cincta</name>
    <dbReference type="NCBI Taxonomy" id="48709"/>
    <lineage>
        <taxon>Eukaryota</taxon>
        <taxon>Metazoa</taxon>
        <taxon>Ecdysozoa</taxon>
        <taxon>Arthropoda</taxon>
        <taxon>Hexapoda</taxon>
        <taxon>Collembola</taxon>
        <taxon>Entomobryomorpha</taxon>
        <taxon>Entomobryoidea</taxon>
        <taxon>Orchesellidae</taxon>
        <taxon>Orchesellinae</taxon>
        <taxon>Orchesella</taxon>
    </lineage>
</organism>
<evidence type="ECO:0000256" key="1">
    <source>
        <dbReference type="SAM" id="MobiDB-lite"/>
    </source>
</evidence>
<dbReference type="Proteomes" id="UP000094527">
    <property type="component" value="Unassembled WGS sequence"/>
</dbReference>
<feature type="region of interest" description="Disordered" evidence="1">
    <location>
        <begin position="137"/>
        <end position="160"/>
    </location>
</feature>
<feature type="compositionally biased region" description="Low complexity" evidence="1">
    <location>
        <begin position="103"/>
        <end position="117"/>
    </location>
</feature>